<reference evidence="3 4" key="1">
    <citation type="submission" date="2020-01" db="EMBL/GenBank/DDBJ databases">
        <title>Paenibacillus soybeanensis sp. nov. isolated from the nodules of soybean (Glycine max(L.) Merr).</title>
        <authorList>
            <person name="Wang H."/>
        </authorList>
    </citation>
    <scope>NUCLEOTIDE SEQUENCE [LARGE SCALE GENOMIC DNA]</scope>
    <source>
        <strain evidence="3 4">DSM 23054</strain>
    </source>
</reference>
<organism evidence="3 4">
    <name type="scientific">Paenibacillus sacheonensis</name>
    <dbReference type="NCBI Taxonomy" id="742054"/>
    <lineage>
        <taxon>Bacteria</taxon>
        <taxon>Bacillati</taxon>
        <taxon>Bacillota</taxon>
        <taxon>Bacilli</taxon>
        <taxon>Bacillales</taxon>
        <taxon>Paenibacillaceae</taxon>
        <taxon>Paenibacillus</taxon>
    </lineage>
</organism>
<name>A0A7X4YQY1_9BACL</name>
<proteinExistence type="predicted"/>
<dbReference type="OrthoDB" id="2657432at2"/>
<dbReference type="SUPFAM" id="SSF55383">
    <property type="entry name" value="Copper amine oxidase, domain N"/>
    <property type="match status" value="1"/>
</dbReference>
<comment type="caution">
    <text evidence="3">The sequence shown here is derived from an EMBL/GenBank/DDBJ whole genome shotgun (WGS) entry which is preliminary data.</text>
</comment>
<feature type="domain" description="Copper amine oxidase-like N-terminal" evidence="2">
    <location>
        <begin position="55"/>
        <end position="160"/>
    </location>
</feature>
<dbReference type="Gene3D" id="3.30.457.10">
    <property type="entry name" value="Copper amine oxidase-like, N-terminal domain"/>
    <property type="match status" value="1"/>
</dbReference>
<dbReference type="EMBL" id="JAAAMU010000009">
    <property type="protein sequence ID" value="NBC70916.1"/>
    <property type="molecule type" value="Genomic_DNA"/>
</dbReference>
<evidence type="ECO:0000313" key="4">
    <source>
        <dbReference type="Proteomes" id="UP000558113"/>
    </source>
</evidence>
<feature type="chain" id="PRO_5031071446" description="Copper amine oxidase-like N-terminal domain-containing protein" evidence="1">
    <location>
        <begin position="25"/>
        <end position="168"/>
    </location>
</feature>
<sequence>MKTKKLILPTVLALSLLTPAMAYADSIPTTDDAMPSAPLKEYVVQLKANDTMLNLDGTMKHMDTAPMLWHGVFYVPVRALAEGVGAKVSWDDMSGATMVNIGDDVLKIWMGREKMDVNGVGIALGSKVIMNDDGRIMVPLRPVSMQLGWDLDYSMLDWSVTLTKMMGK</sequence>
<dbReference type="InterPro" id="IPR012854">
    <property type="entry name" value="Cu_amine_oxidase-like_N"/>
</dbReference>
<accession>A0A7X4YQY1</accession>
<dbReference type="RefSeq" id="WP_161700349.1">
    <property type="nucleotide sequence ID" value="NZ_JAAAMU010000009.1"/>
</dbReference>
<dbReference type="AlphaFoldDB" id="A0A7X4YQY1"/>
<evidence type="ECO:0000259" key="2">
    <source>
        <dbReference type="Pfam" id="PF07833"/>
    </source>
</evidence>
<evidence type="ECO:0000313" key="3">
    <source>
        <dbReference type="EMBL" id="NBC70916.1"/>
    </source>
</evidence>
<gene>
    <name evidence="3" type="ORF">GT003_18095</name>
</gene>
<dbReference type="InterPro" id="IPR036582">
    <property type="entry name" value="Mao_N_sf"/>
</dbReference>
<evidence type="ECO:0000256" key="1">
    <source>
        <dbReference type="SAM" id="SignalP"/>
    </source>
</evidence>
<protein>
    <recommendedName>
        <fullName evidence="2">Copper amine oxidase-like N-terminal domain-containing protein</fullName>
    </recommendedName>
</protein>
<feature type="signal peptide" evidence="1">
    <location>
        <begin position="1"/>
        <end position="24"/>
    </location>
</feature>
<dbReference type="Pfam" id="PF07833">
    <property type="entry name" value="Cu_amine_oxidN1"/>
    <property type="match status" value="1"/>
</dbReference>
<keyword evidence="1" id="KW-0732">Signal</keyword>
<dbReference type="Proteomes" id="UP000558113">
    <property type="component" value="Unassembled WGS sequence"/>
</dbReference>
<keyword evidence="4" id="KW-1185">Reference proteome</keyword>